<feature type="transmembrane region" description="Helical" evidence="1">
    <location>
        <begin position="7"/>
        <end position="26"/>
    </location>
</feature>
<reference evidence="2 3" key="1">
    <citation type="submission" date="2019-03" db="EMBL/GenBank/DDBJ databases">
        <title>Genomic Encyclopedia of Type Strains, Phase IV (KMG-IV): sequencing the most valuable type-strain genomes for metagenomic binning, comparative biology and taxonomic classification.</title>
        <authorList>
            <person name="Goeker M."/>
        </authorList>
    </citation>
    <scope>NUCLEOTIDE SEQUENCE [LARGE SCALE GENOMIC DNA]</scope>
    <source>
        <strain evidence="2 3">DSM 103428</strain>
    </source>
</reference>
<accession>A0A4R1LCC6</accession>
<feature type="transmembrane region" description="Helical" evidence="1">
    <location>
        <begin position="78"/>
        <end position="100"/>
    </location>
</feature>
<organism evidence="2 3">
    <name type="scientific">Acidipila rosea</name>
    <dbReference type="NCBI Taxonomy" id="768535"/>
    <lineage>
        <taxon>Bacteria</taxon>
        <taxon>Pseudomonadati</taxon>
        <taxon>Acidobacteriota</taxon>
        <taxon>Terriglobia</taxon>
        <taxon>Terriglobales</taxon>
        <taxon>Acidobacteriaceae</taxon>
        <taxon>Acidipila</taxon>
    </lineage>
</organism>
<evidence type="ECO:0000313" key="2">
    <source>
        <dbReference type="EMBL" id="TCK75100.1"/>
    </source>
</evidence>
<keyword evidence="1" id="KW-0472">Membrane</keyword>
<dbReference type="AlphaFoldDB" id="A0A4R1LCC6"/>
<evidence type="ECO:0000313" key="3">
    <source>
        <dbReference type="Proteomes" id="UP000295210"/>
    </source>
</evidence>
<keyword evidence="1" id="KW-1133">Transmembrane helix</keyword>
<evidence type="ECO:0000256" key="1">
    <source>
        <dbReference type="SAM" id="Phobius"/>
    </source>
</evidence>
<keyword evidence="1" id="KW-0812">Transmembrane</keyword>
<sequence>MRKLIRYYAFWYGCLGTLLSLAWYVAALYNRATIPNDVWIVETVFAFHATAAIATFQRGAGPRAWLPMILVTPARLKLARAVFSISLLNFICCLGVFIVGVGLGNQPLVERMVSLILTSFLLMNTIYIFIHWAFRPQNLFSGSFIRAISDPLGILSHRTDDR</sequence>
<protein>
    <submittedName>
        <fullName evidence="2">Uncharacterized protein</fullName>
    </submittedName>
</protein>
<dbReference type="EMBL" id="SMGK01000001">
    <property type="protein sequence ID" value="TCK75100.1"/>
    <property type="molecule type" value="Genomic_DNA"/>
</dbReference>
<gene>
    <name evidence="2" type="ORF">C7378_0080</name>
</gene>
<dbReference type="Proteomes" id="UP000295210">
    <property type="component" value="Unassembled WGS sequence"/>
</dbReference>
<comment type="caution">
    <text evidence="2">The sequence shown here is derived from an EMBL/GenBank/DDBJ whole genome shotgun (WGS) entry which is preliminary data.</text>
</comment>
<feature type="transmembrane region" description="Helical" evidence="1">
    <location>
        <begin position="38"/>
        <end position="57"/>
    </location>
</feature>
<name>A0A4R1LCC6_9BACT</name>
<proteinExistence type="predicted"/>
<feature type="transmembrane region" description="Helical" evidence="1">
    <location>
        <begin position="112"/>
        <end position="134"/>
    </location>
</feature>
<keyword evidence="3" id="KW-1185">Reference proteome</keyword>